<accession>A0ABW5TFV4</accession>
<dbReference type="RefSeq" id="WP_379978762.1">
    <property type="nucleotide sequence ID" value="NZ_JBHUMO010000001.1"/>
</dbReference>
<proteinExistence type="inferred from homology"/>
<name>A0ABW5TFV4_9ENTE</name>
<protein>
    <submittedName>
        <fullName evidence="9">Phosphonate ABC transporter, permease protein PhnE</fullName>
    </submittedName>
</protein>
<evidence type="ECO:0000313" key="10">
    <source>
        <dbReference type="Proteomes" id="UP001597427"/>
    </source>
</evidence>
<dbReference type="Proteomes" id="UP001597427">
    <property type="component" value="Unassembled WGS sequence"/>
</dbReference>
<evidence type="ECO:0000259" key="8">
    <source>
        <dbReference type="PROSITE" id="PS50928"/>
    </source>
</evidence>
<feature type="transmembrane region" description="Helical" evidence="7">
    <location>
        <begin position="71"/>
        <end position="98"/>
    </location>
</feature>
<feature type="transmembrane region" description="Helical" evidence="7">
    <location>
        <begin position="234"/>
        <end position="254"/>
    </location>
</feature>
<dbReference type="PROSITE" id="PS50928">
    <property type="entry name" value="ABC_TM1"/>
    <property type="match status" value="1"/>
</dbReference>
<dbReference type="PANTHER" id="PTHR30043">
    <property type="entry name" value="PHOSPHONATES TRANSPORT SYSTEM PERMEASE PROTEIN"/>
    <property type="match status" value="1"/>
</dbReference>
<keyword evidence="3 7" id="KW-0813">Transport</keyword>
<dbReference type="InterPro" id="IPR035906">
    <property type="entry name" value="MetI-like_sf"/>
</dbReference>
<reference evidence="10" key="1">
    <citation type="journal article" date="2019" name="Int. J. Syst. Evol. Microbiol.">
        <title>The Global Catalogue of Microorganisms (GCM) 10K type strain sequencing project: providing services to taxonomists for standard genome sequencing and annotation.</title>
        <authorList>
            <consortium name="The Broad Institute Genomics Platform"/>
            <consortium name="The Broad Institute Genome Sequencing Center for Infectious Disease"/>
            <person name="Wu L."/>
            <person name="Ma J."/>
        </authorList>
    </citation>
    <scope>NUCLEOTIDE SEQUENCE [LARGE SCALE GENOMIC DNA]</scope>
    <source>
        <strain evidence="10">TISTR 932</strain>
    </source>
</reference>
<evidence type="ECO:0000256" key="5">
    <source>
        <dbReference type="ARBA" id="ARBA00022989"/>
    </source>
</evidence>
<keyword evidence="10" id="KW-1185">Reference proteome</keyword>
<comment type="caution">
    <text evidence="9">The sequence shown here is derived from an EMBL/GenBank/DDBJ whole genome shotgun (WGS) entry which is preliminary data.</text>
</comment>
<evidence type="ECO:0000313" key="9">
    <source>
        <dbReference type="EMBL" id="MFD2727892.1"/>
    </source>
</evidence>
<dbReference type="InterPro" id="IPR000515">
    <property type="entry name" value="MetI-like"/>
</dbReference>
<feature type="transmembrane region" description="Helical" evidence="7">
    <location>
        <begin position="205"/>
        <end position="228"/>
    </location>
</feature>
<keyword evidence="6 7" id="KW-0472">Membrane</keyword>
<dbReference type="CDD" id="cd06261">
    <property type="entry name" value="TM_PBP2"/>
    <property type="match status" value="1"/>
</dbReference>
<gene>
    <name evidence="9" type="primary">phnE</name>
    <name evidence="9" type="ORF">ACFSR0_00345</name>
</gene>
<dbReference type="EMBL" id="JBHUMO010000001">
    <property type="protein sequence ID" value="MFD2727892.1"/>
    <property type="molecule type" value="Genomic_DNA"/>
</dbReference>
<keyword evidence="5 7" id="KW-1133">Transmembrane helix</keyword>
<dbReference type="InterPro" id="IPR005769">
    <property type="entry name" value="PhnE/PtxC"/>
</dbReference>
<comment type="subcellular location">
    <subcellularLocation>
        <location evidence="2">Cell envelope</location>
    </subcellularLocation>
    <subcellularLocation>
        <location evidence="7">Cell membrane</location>
        <topology evidence="7">Multi-pass membrane protein</topology>
    </subcellularLocation>
    <subcellularLocation>
        <location evidence="1">Membrane</location>
        <topology evidence="1">Multi-pass membrane protein</topology>
    </subcellularLocation>
</comment>
<evidence type="ECO:0000256" key="2">
    <source>
        <dbReference type="ARBA" id="ARBA00004196"/>
    </source>
</evidence>
<keyword evidence="4 7" id="KW-0812">Transmembrane</keyword>
<feature type="domain" description="ABC transmembrane type-1" evidence="8">
    <location>
        <begin position="72"/>
        <end position="255"/>
    </location>
</feature>
<dbReference type="PANTHER" id="PTHR30043:SF8">
    <property type="entry name" value="ABC TRANSPORTER, PERMEASE PROTEIN CC0363, PUTATIVE-RELATED"/>
    <property type="match status" value="1"/>
</dbReference>
<comment type="similarity">
    <text evidence="7">Belongs to the binding-protein-dependent transport system permease family.</text>
</comment>
<evidence type="ECO:0000256" key="4">
    <source>
        <dbReference type="ARBA" id="ARBA00022692"/>
    </source>
</evidence>
<organism evidence="9 10">
    <name type="scientific">Enterococcus camelliae</name>
    <dbReference type="NCBI Taxonomy" id="453959"/>
    <lineage>
        <taxon>Bacteria</taxon>
        <taxon>Bacillati</taxon>
        <taxon>Bacillota</taxon>
        <taxon>Bacilli</taxon>
        <taxon>Lactobacillales</taxon>
        <taxon>Enterococcaceae</taxon>
        <taxon>Enterococcus</taxon>
    </lineage>
</organism>
<dbReference type="SUPFAM" id="SSF161098">
    <property type="entry name" value="MetI-like"/>
    <property type="match status" value="1"/>
</dbReference>
<dbReference type="NCBIfam" id="TIGR01097">
    <property type="entry name" value="PhnE"/>
    <property type="match status" value="1"/>
</dbReference>
<feature type="transmembrane region" description="Helical" evidence="7">
    <location>
        <begin position="12"/>
        <end position="32"/>
    </location>
</feature>
<sequence length="263" mass="28611">MMLPAEPKKHLVRNWIIALALLAMYVWAFSGIPFTGVKENVKEIVGSIFHGLTHPDWAYVYTGDGEDLISLMIQTVAIAFLGTFISSLLSIPFAFWAARTKQGNRFVSGTGKIMLTAIRTFPEIVLAIMFIKTVGPGSFAGVLAVSVHSIGMLAKLYSEAIENMDQGPSESVISAGGNRWDLLAYATLPQLVPEFISFTLYRFELAVRSASILGMVGAGGIGTPMIFAINARNWSRVGIILIGIIITVTLIDFISGQLRKRLV</sequence>
<evidence type="ECO:0000256" key="6">
    <source>
        <dbReference type="ARBA" id="ARBA00023136"/>
    </source>
</evidence>
<dbReference type="Gene3D" id="1.10.3720.10">
    <property type="entry name" value="MetI-like"/>
    <property type="match status" value="1"/>
</dbReference>
<evidence type="ECO:0000256" key="1">
    <source>
        <dbReference type="ARBA" id="ARBA00004141"/>
    </source>
</evidence>
<dbReference type="Pfam" id="PF00528">
    <property type="entry name" value="BPD_transp_1"/>
    <property type="match status" value="1"/>
</dbReference>
<evidence type="ECO:0000256" key="3">
    <source>
        <dbReference type="ARBA" id="ARBA00022448"/>
    </source>
</evidence>
<evidence type="ECO:0000256" key="7">
    <source>
        <dbReference type="RuleBase" id="RU363032"/>
    </source>
</evidence>